<evidence type="ECO:0000313" key="6">
    <source>
        <dbReference type="Proteomes" id="UP000186817"/>
    </source>
</evidence>
<comment type="similarity">
    <text evidence="1">Belongs to the multi antimicrobial extrusion (MATE) (TC 2.A.66.1) family.</text>
</comment>
<organism evidence="5 6">
    <name type="scientific">Symbiodinium microadriaticum</name>
    <name type="common">Dinoflagellate</name>
    <name type="synonym">Zooxanthella microadriatica</name>
    <dbReference type="NCBI Taxonomy" id="2951"/>
    <lineage>
        <taxon>Eukaryota</taxon>
        <taxon>Sar</taxon>
        <taxon>Alveolata</taxon>
        <taxon>Dinophyceae</taxon>
        <taxon>Suessiales</taxon>
        <taxon>Symbiodiniaceae</taxon>
        <taxon>Symbiodinium</taxon>
    </lineage>
</organism>
<feature type="region of interest" description="Disordered" evidence="3">
    <location>
        <begin position="510"/>
        <end position="533"/>
    </location>
</feature>
<feature type="transmembrane region" description="Helical" evidence="4">
    <location>
        <begin position="1461"/>
        <end position="1483"/>
    </location>
</feature>
<keyword evidence="4" id="KW-0812">Transmembrane</keyword>
<dbReference type="GO" id="GO:0042910">
    <property type="term" value="F:xenobiotic transmembrane transporter activity"/>
    <property type="evidence" value="ECO:0007669"/>
    <property type="project" value="InterPro"/>
</dbReference>
<evidence type="ECO:0000313" key="5">
    <source>
        <dbReference type="EMBL" id="OLP95720.1"/>
    </source>
</evidence>
<keyword evidence="6" id="KW-1185">Reference proteome</keyword>
<feature type="transmembrane region" description="Helical" evidence="4">
    <location>
        <begin position="252"/>
        <end position="274"/>
    </location>
</feature>
<dbReference type="GO" id="GO:0016020">
    <property type="term" value="C:membrane"/>
    <property type="evidence" value="ECO:0007669"/>
    <property type="project" value="InterPro"/>
</dbReference>
<dbReference type="InterPro" id="IPR000225">
    <property type="entry name" value="Armadillo"/>
</dbReference>
<feature type="transmembrane region" description="Helical" evidence="4">
    <location>
        <begin position="757"/>
        <end position="780"/>
    </location>
</feature>
<dbReference type="SUPFAM" id="SSF48371">
    <property type="entry name" value="ARM repeat"/>
    <property type="match status" value="1"/>
</dbReference>
<dbReference type="PANTHER" id="PTHR11206">
    <property type="entry name" value="MULTIDRUG RESISTANCE PROTEIN"/>
    <property type="match status" value="1"/>
</dbReference>
<dbReference type="InterPro" id="IPR016024">
    <property type="entry name" value="ARM-type_fold"/>
</dbReference>
<feature type="transmembrane region" description="Helical" evidence="4">
    <location>
        <begin position="940"/>
        <end position="960"/>
    </location>
</feature>
<proteinExistence type="inferred from homology"/>
<comment type="caution">
    <text evidence="5">The sequence shown here is derived from an EMBL/GenBank/DDBJ whole genome shotgun (WGS) entry which is preliminary data.</text>
</comment>
<keyword evidence="4" id="KW-0472">Membrane</keyword>
<evidence type="ECO:0000256" key="3">
    <source>
        <dbReference type="SAM" id="MobiDB-lite"/>
    </source>
</evidence>
<dbReference type="Pfam" id="PF01554">
    <property type="entry name" value="MatE"/>
    <property type="match status" value="2"/>
</dbReference>
<dbReference type="Gene3D" id="1.25.10.10">
    <property type="entry name" value="Leucine-rich Repeat Variant"/>
    <property type="match status" value="2"/>
</dbReference>
<feature type="compositionally biased region" description="Basic residues" evidence="3">
    <location>
        <begin position="515"/>
        <end position="527"/>
    </location>
</feature>
<evidence type="ECO:0000256" key="2">
    <source>
        <dbReference type="PROSITE-ProRule" id="PRU00259"/>
    </source>
</evidence>
<dbReference type="Proteomes" id="UP000186817">
    <property type="component" value="Unassembled WGS sequence"/>
</dbReference>
<dbReference type="OrthoDB" id="2126698at2759"/>
<feature type="transmembrane region" description="Helical" evidence="4">
    <location>
        <begin position="196"/>
        <end position="217"/>
    </location>
</feature>
<dbReference type="InterPro" id="IPR011989">
    <property type="entry name" value="ARM-like"/>
</dbReference>
<dbReference type="PROSITE" id="PS50176">
    <property type="entry name" value="ARM_REPEAT"/>
    <property type="match status" value="1"/>
</dbReference>
<feature type="transmembrane region" description="Helical" evidence="4">
    <location>
        <begin position="116"/>
        <end position="134"/>
    </location>
</feature>
<feature type="transmembrane region" description="Helical" evidence="4">
    <location>
        <begin position="1013"/>
        <end position="1033"/>
    </location>
</feature>
<evidence type="ECO:0000256" key="1">
    <source>
        <dbReference type="ARBA" id="ARBA00010199"/>
    </source>
</evidence>
<dbReference type="InterPro" id="IPR002528">
    <property type="entry name" value="MATE_fam"/>
</dbReference>
<evidence type="ECO:0000256" key="4">
    <source>
        <dbReference type="SAM" id="Phobius"/>
    </source>
</evidence>
<dbReference type="NCBIfam" id="TIGR00797">
    <property type="entry name" value="matE"/>
    <property type="match status" value="1"/>
</dbReference>
<feature type="region of interest" description="Disordered" evidence="3">
    <location>
        <begin position="295"/>
        <end position="323"/>
    </location>
</feature>
<name>A0A1Q9DKP6_SYMMI</name>
<accession>A0A1Q9DKP6</accession>
<feature type="transmembrane region" description="Helical" evidence="4">
    <location>
        <begin position="1561"/>
        <end position="1584"/>
    </location>
</feature>
<keyword evidence="4" id="KW-1133">Transmembrane helix</keyword>
<feature type="transmembrane region" description="Helical" evidence="4">
    <location>
        <begin position="1590"/>
        <end position="1609"/>
    </location>
</feature>
<feature type="transmembrane region" description="Helical" evidence="4">
    <location>
        <begin position="980"/>
        <end position="1001"/>
    </location>
</feature>
<protein>
    <submittedName>
        <fullName evidence="5">Multidrug and toxin extrusion protein 1</fullName>
    </submittedName>
</protein>
<feature type="repeat" description="ARM" evidence="2">
    <location>
        <begin position="1199"/>
        <end position="1243"/>
    </location>
</feature>
<reference evidence="5 6" key="1">
    <citation type="submission" date="2016-02" db="EMBL/GenBank/DDBJ databases">
        <title>Genome analysis of coral dinoflagellate symbionts highlights evolutionary adaptations to a symbiotic lifestyle.</title>
        <authorList>
            <person name="Aranda M."/>
            <person name="Li Y."/>
            <person name="Liew Y.J."/>
            <person name="Baumgarten S."/>
            <person name="Simakov O."/>
            <person name="Wilson M."/>
            <person name="Piel J."/>
            <person name="Ashoor H."/>
            <person name="Bougouffa S."/>
            <person name="Bajic V.B."/>
            <person name="Ryu T."/>
            <person name="Ravasi T."/>
            <person name="Bayer T."/>
            <person name="Micklem G."/>
            <person name="Kim H."/>
            <person name="Bhak J."/>
            <person name="Lajeunesse T.C."/>
            <person name="Voolstra C.R."/>
        </authorList>
    </citation>
    <scope>NUCLEOTIDE SEQUENCE [LARGE SCALE GENOMIC DNA]</scope>
    <source>
        <strain evidence="5 6">CCMP2467</strain>
    </source>
</reference>
<feature type="transmembrane region" description="Helical" evidence="4">
    <location>
        <begin position="789"/>
        <end position="809"/>
    </location>
</feature>
<dbReference type="EMBL" id="LSRX01000493">
    <property type="protein sequence ID" value="OLP95720.1"/>
    <property type="molecule type" value="Genomic_DNA"/>
</dbReference>
<dbReference type="GO" id="GO:0015297">
    <property type="term" value="F:antiporter activity"/>
    <property type="evidence" value="ECO:0007669"/>
    <property type="project" value="InterPro"/>
</dbReference>
<feature type="transmembrane region" description="Helical" evidence="4">
    <location>
        <begin position="716"/>
        <end position="737"/>
    </location>
</feature>
<sequence>MRSAQAVHGCLQCNVLLVILESIYAPRSAKCLELWHQSKAVLSSLCAAKLRLMWLFRLAFLPESWFPVRCQCHAQLKTENEGTVGEGLGNALGGPFTECFAEVTTALFPDINLHPIFIAMFSVLVNIPFLYAIFMGVSKSQAFFAGLLFTSGVFTSWEDLRDANASVLQGQVRNVMNMPEFARIDIVPRRQLSSAFAWNVAIVFTSGNMIGPMLVGVTAQKIFHYKLTTESIAAEDMSVDMRERNAEALGKSLCFSSIVPCIISALIFSMQLGLDRERSLRRLFCTYASDKRNLQDHEDSVGTDSDAPEASKEPPTETSRLLTKRRASEVAVNYSPGVDVWITHEFTPRSVMGPAASRHGLVLCDADVGVVNLPPGSAPYLREDLPQLRMLRKDPRIHCRLCEDGGLSESEAKSVAMARVSSLQVALSELAEGLVEAGQEASRELGTAAWLQCMEQAAQTKHGLASLLPRRAVSHTMGAAVQDFIQETATNQVEVAKQILEKCSAAKRISGSGRIGRHRPRPRRAGRGRLNDEPAITCSTHLSQTDVEDVLKMMKASVGNPQVQEKGCDSLKRLAPDSEGQEEVAHHGGIAAVVKAMEHHKVIGVQLAGLNCLESRICRDPPRRLAMTSVEHWREAWIQFKFALPVAGANLLQRAAVWVTWICVGHLGEEIMGPVTLSSSVNNVLGVSVVGGLSMGIATLASQAHGARNDEALSLVLQRAILVGLLGSLPCVALLLVMRPLLLALHMTEDFANVAGRYAFCVLLVTPCMGVQRSIGMWLVSQKINMPRLVAIVVALPLHAAMTVAATAFSNFRYEGAGVAMTLSTALQAGLLYCYISCSSACAASWKGFTRQGLKDWGPYLEVAIPGVLMNTEYFVGESLVFAASLLPDPDTCLSALSIYQLTQTTCYQIPSGIRMAISARVGNQLGAEEPLQAAVSSRAGLRLILIWICLPSVALLVFTRQWGLMFTTDEDVLKLLSTLVWLMLLYSSLDAILAYYNGVLSACGQQSISGKWAIRGYVFVSFPLAMLFAFGFKWRVHGLCAAHCIGKIVHTIPCMVAVWQIDWNKESARAVNRVERVAAASTVPLVRTSSDATRMIANNSATGAAMVEAHGVEAVLSAMRLDLSKADLQSAACKILCSVAMCDAKCQEKVAKSGAAQAVLDAMRAHSSVAAVQELGCQALKEFAAYNAESQEDIYMRGGIQVVLRAMEANPHVPNLQVMGCGVLRNLAACNSEQQQAVVSRGGIQVVLDAMSMHSDSSAMQWAGCWTMFCLCVHNAEMRCEVAAYGAARVALKALEAHRAEHRVQEAGCWLLKVDTSWLALSLRAVLGLFEESVSGLLALLRSLLFKSSMRLFSLVVLAAVAPTAGAASARKTRCDECAQLAKRVEQLEALLSTKADALEMLSTAQVRDGLKKLADGSLLESVANVSNTLQSLPVACNASNASSGARQEYLVELPSLSSVLWLIAVGFSMMMAFLSLCIVLGESKVNHERLQALESRAVTGQEQQPQQQPKAICDLRLLALEDIKEEEPKLRTKVLSGAVGAAIGSTTGAISGTAVGGTVGAAIGLVPAVFTFGLSIPVGAFIGSSLGFASGGVVGGSAGALGGVKAAKLLRKGRSRSFSTDSMVERCPHSFHPATYQIDPELAEHMATAKDRATFSAAIQAALKALEKHPGNAAVQKAARGALQSLSAFDKEGWVKMACLGRCGRLGRTATMRTLEAIQE</sequence>
<gene>
    <name evidence="5" type="primary">slc47a1</name>
    <name evidence="5" type="ORF">AK812_SmicGene22133</name>
</gene>